<feature type="domain" description="Putative endonuclease Z1" evidence="1">
    <location>
        <begin position="398"/>
        <end position="620"/>
    </location>
</feature>
<evidence type="ECO:0000313" key="2">
    <source>
        <dbReference type="EMBL" id="GLK47181.1"/>
    </source>
</evidence>
<keyword evidence="2" id="KW-0378">Hydrolase</keyword>
<evidence type="ECO:0000313" key="3">
    <source>
        <dbReference type="Proteomes" id="UP001143509"/>
    </source>
</evidence>
<protein>
    <submittedName>
        <fullName evidence="2">Endonuclease</fullName>
    </submittedName>
</protein>
<dbReference type="SUPFAM" id="SSF52540">
    <property type="entry name" value="P-loop containing nucleoside triphosphate hydrolases"/>
    <property type="match status" value="1"/>
</dbReference>
<keyword evidence="3" id="KW-1185">Reference proteome</keyword>
<proteinExistence type="predicted"/>
<comment type="caution">
    <text evidence="2">The sequence shown here is derived from an EMBL/GenBank/DDBJ whole genome shotgun (WGS) entry which is preliminary data.</text>
</comment>
<dbReference type="InterPro" id="IPR027417">
    <property type="entry name" value="P-loop_NTPase"/>
</dbReference>
<organism evidence="2 3">
    <name type="scientific">Brevundimonas intermedia</name>
    <dbReference type="NCBI Taxonomy" id="74315"/>
    <lineage>
        <taxon>Bacteria</taxon>
        <taxon>Pseudomonadati</taxon>
        <taxon>Pseudomonadota</taxon>
        <taxon>Alphaproteobacteria</taxon>
        <taxon>Caulobacterales</taxon>
        <taxon>Caulobacteraceae</taxon>
        <taxon>Brevundimonas</taxon>
    </lineage>
</organism>
<reference evidence="2" key="1">
    <citation type="journal article" date="2014" name="Int. J. Syst. Evol. Microbiol.">
        <title>Complete genome of a new Firmicutes species belonging to the dominant human colonic microbiota ('Ruminococcus bicirculans') reveals two chromosomes and a selective capacity to utilize plant glucans.</title>
        <authorList>
            <consortium name="NISC Comparative Sequencing Program"/>
            <person name="Wegmann U."/>
            <person name="Louis P."/>
            <person name="Goesmann A."/>
            <person name="Henrissat B."/>
            <person name="Duncan S.H."/>
            <person name="Flint H.J."/>
        </authorList>
    </citation>
    <scope>NUCLEOTIDE SEQUENCE</scope>
    <source>
        <strain evidence="2">VKM B-1499</strain>
    </source>
</reference>
<dbReference type="InterPro" id="IPR018310">
    <property type="entry name" value="Put_endonuclease_Z1-dom"/>
</dbReference>
<dbReference type="RefSeq" id="WP_271163570.1">
    <property type="nucleotide sequence ID" value="NZ_BSFD01000001.1"/>
</dbReference>
<name>A0ABQ5T3R3_9CAUL</name>
<keyword evidence="2" id="KW-0540">Nuclease</keyword>
<sequence>MRDLSAELAFLTLSIGRKYAEEVNNGRPLPPGAIAAEVDASPFTFDPEEKAEVLRALETSFTTTQSRGYSVYSDFTPWLKEAAGSIDFYYWNRLKRYYLEGGSLAAPVVATLDNVTDELLDFSGNPLTPGIGSRRGMVIGHVQSGKTTNYSALICKAADAGYRTIILLAGITNSLRAQTQERLDETFIGKKSIFHALAAEPLPILTYAMKKRFPAYGTSRDKDFTRDPGAGVVFSLAAHNEPIIFVCKKNKAPLSKLRDWLIEQAHGGIITSPLLLIDDEADNASINTAQDPKATTAINAVIREILALFERRSYIGYTATPFANIFIDPDSNDEMLKDDLFPKHFIKALDPPNTYVGATRVFADDGDLRGPMVRVVRDYVSHLPLSHKADHVATLPPSLLSALRVFILTRAIRILRGQGRQHCSMMINVSRFNAIQEKVHGEVYVYLQTLQNAAALAMGPEAMSDPTIAAFKQDFDQEFSNGGETFEAICSVLAEAARVQPLTVNMKGGSLDYRAHREYGLHVVAIGGLALSRGLTLEGLTVSYILRNTAASDTLMQMARWFGYRPGYEDICRVYLPKLALDHYREINGAIEELRGEVKAMHAIGMTPEHFGLKVRESPTAIRITAANKMRTATQIKIAQDYSVRHLEGYALINDPDVNTANLKAVQSFVGALGAPSTRTTDKALVWDGASGQAVMALLRTFRFSPLHLDLGPISGNVSLFMDYLSDRLRGEMREWDIAVPHPAGGTPTDDLLAPGLSFSLRNRVSGDIKDNAYRVTGGRNRVADPDDAEIGLDAAQLAAGNAAKADGTLKGDKAFCAQRTRPLMLIHVFNADEDMEGMRLKGPIVTLSFCMPSTGTPTDERVYQVNAVYRRQIEEEVNAEAEDDEAMLVESV</sequence>
<dbReference type="GO" id="GO:0004519">
    <property type="term" value="F:endonuclease activity"/>
    <property type="evidence" value="ECO:0007669"/>
    <property type="project" value="UniProtKB-KW"/>
</dbReference>
<evidence type="ECO:0000259" key="1">
    <source>
        <dbReference type="Pfam" id="PF10593"/>
    </source>
</evidence>
<dbReference type="EMBL" id="BSFD01000001">
    <property type="protein sequence ID" value="GLK47181.1"/>
    <property type="molecule type" value="Genomic_DNA"/>
</dbReference>
<gene>
    <name evidence="2" type="ORF">GCM10017620_01540</name>
</gene>
<keyword evidence="2" id="KW-0255">Endonuclease</keyword>
<dbReference type="Proteomes" id="UP001143509">
    <property type="component" value="Unassembled WGS sequence"/>
</dbReference>
<accession>A0ABQ5T3R3</accession>
<dbReference type="Pfam" id="PF10593">
    <property type="entry name" value="Z1"/>
    <property type="match status" value="1"/>
</dbReference>
<reference evidence="2" key="2">
    <citation type="submission" date="2023-01" db="EMBL/GenBank/DDBJ databases">
        <authorList>
            <person name="Sun Q."/>
            <person name="Evtushenko L."/>
        </authorList>
    </citation>
    <scope>NUCLEOTIDE SEQUENCE</scope>
    <source>
        <strain evidence="2">VKM B-1499</strain>
    </source>
</reference>